<evidence type="ECO:0000313" key="2">
    <source>
        <dbReference type="EMBL" id="PRW61046.1"/>
    </source>
</evidence>
<gene>
    <name evidence="2" type="ORF">C2E21_0010</name>
</gene>
<dbReference type="OrthoDB" id="542523at2759"/>
<sequence>MAAAALSSSSSSLQRCSLASRASAPRRAAPARAPLAARADAAIKPPQGVTLPPAQPSVPPSKFGFVENAERLNSRAAMIGFVSLLLLELVAGKGILNLLGVTVGQGLGFEF</sequence>
<accession>A0A2P6U416</accession>
<evidence type="ECO:0000313" key="3">
    <source>
        <dbReference type="Proteomes" id="UP000239899"/>
    </source>
</evidence>
<comment type="caution">
    <text evidence="2">The sequence shown here is derived from an EMBL/GenBank/DDBJ whole genome shotgun (WGS) entry which is preliminary data.</text>
</comment>
<protein>
    <submittedName>
        <fullName evidence="2">High-light-induced chloroplastic</fullName>
    </submittedName>
</protein>
<feature type="region of interest" description="Disordered" evidence="1">
    <location>
        <begin position="1"/>
        <end position="36"/>
    </location>
</feature>
<keyword evidence="3" id="KW-1185">Reference proteome</keyword>
<dbReference type="AlphaFoldDB" id="A0A2P6U416"/>
<evidence type="ECO:0000256" key="1">
    <source>
        <dbReference type="SAM" id="MobiDB-lite"/>
    </source>
</evidence>
<proteinExistence type="predicted"/>
<dbReference type="STRING" id="3076.A0A2P6U416"/>
<name>A0A2P6U416_CHLSO</name>
<dbReference type="SUPFAM" id="SSF103511">
    <property type="entry name" value="Chlorophyll a-b binding protein"/>
    <property type="match status" value="1"/>
</dbReference>
<dbReference type="Proteomes" id="UP000239899">
    <property type="component" value="Unassembled WGS sequence"/>
</dbReference>
<dbReference type="EMBL" id="LHPG02000001">
    <property type="protein sequence ID" value="PRW61046.1"/>
    <property type="molecule type" value="Genomic_DNA"/>
</dbReference>
<organism evidence="2 3">
    <name type="scientific">Chlorella sorokiniana</name>
    <name type="common">Freshwater green alga</name>
    <dbReference type="NCBI Taxonomy" id="3076"/>
    <lineage>
        <taxon>Eukaryota</taxon>
        <taxon>Viridiplantae</taxon>
        <taxon>Chlorophyta</taxon>
        <taxon>core chlorophytes</taxon>
        <taxon>Trebouxiophyceae</taxon>
        <taxon>Chlorellales</taxon>
        <taxon>Chlorellaceae</taxon>
        <taxon>Chlorella clade</taxon>
        <taxon>Chlorella</taxon>
    </lineage>
</organism>
<reference evidence="2 3" key="1">
    <citation type="journal article" date="2018" name="Plant J.">
        <title>Genome sequences of Chlorella sorokiniana UTEX 1602 and Micractinium conductrix SAG 241.80: implications to maltose excretion by a green alga.</title>
        <authorList>
            <person name="Arriola M.B."/>
            <person name="Velmurugan N."/>
            <person name="Zhang Y."/>
            <person name="Plunkett M.H."/>
            <person name="Hondzo H."/>
            <person name="Barney B.M."/>
        </authorList>
    </citation>
    <scope>NUCLEOTIDE SEQUENCE [LARGE SCALE GENOMIC DNA]</scope>
    <source>
        <strain evidence="3">UTEX 1602</strain>
    </source>
</reference>